<keyword evidence="1" id="KW-1133">Transmembrane helix</keyword>
<evidence type="ECO:0000313" key="3">
    <source>
        <dbReference type="Proteomes" id="UP000005289"/>
    </source>
</evidence>
<keyword evidence="1" id="KW-0472">Membrane</keyword>
<name>W0DMK1_9GAMM</name>
<feature type="transmembrane region" description="Helical" evidence="1">
    <location>
        <begin position="45"/>
        <end position="64"/>
    </location>
</feature>
<sequence>MVLYLVAVVATTLVHDPRLLALALAGVLLASGSGRVALLLRALRPVWWLLLLISAGYLLMGYLTRQPVFDALVLINLRVLLLALLTAWMVRAVNLDRALLLWPRARRWLVIVRGQMLLFRRLAQDYRLAQRSRTVLAPSLRQRYLGSAAVGLAALDKGVHNAELVTQAMRSRGALDD</sequence>
<feature type="transmembrane region" description="Helical" evidence="1">
    <location>
        <begin position="71"/>
        <end position="93"/>
    </location>
</feature>
<dbReference type="KEGG" id="tti:THITH_07450"/>
<proteinExistence type="predicted"/>
<dbReference type="Proteomes" id="UP000005289">
    <property type="component" value="Chromosome"/>
</dbReference>
<keyword evidence="1" id="KW-0812">Transmembrane</keyword>
<dbReference type="AlphaFoldDB" id="W0DMK1"/>
<reference evidence="2 3" key="1">
    <citation type="submission" date="2013-12" db="EMBL/GenBank/DDBJ databases">
        <authorList>
            <consortium name="DOE Joint Genome Institute"/>
            <person name="Muyzer G."/>
            <person name="Huntemann M."/>
            <person name="Han J."/>
            <person name="Chen A."/>
            <person name="Kyrpides N."/>
            <person name="Mavromatis K."/>
            <person name="Markowitz V."/>
            <person name="Palaniappan K."/>
            <person name="Ivanova N."/>
            <person name="Schaumberg A."/>
            <person name="Pati A."/>
            <person name="Liolios K."/>
            <person name="Nordberg H.P."/>
            <person name="Cantor M.N."/>
            <person name="Hua S.X."/>
            <person name="Woyke T."/>
        </authorList>
    </citation>
    <scope>NUCLEOTIDE SEQUENCE [LARGE SCALE GENOMIC DNA]</scope>
    <source>
        <strain evidence="2 3">ARh 1</strain>
    </source>
</reference>
<organism evidence="2 3">
    <name type="scientific">Thioalkalivibrio paradoxus ARh 1</name>
    <dbReference type="NCBI Taxonomy" id="713585"/>
    <lineage>
        <taxon>Bacteria</taxon>
        <taxon>Pseudomonadati</taxon>
        <taxon>Pseudomonadota</taxon>
        <taxon>Gammaproteobacteria</taxon>
        <taxon>Chromatiales</taxon>
        <taxon>Ectothiorhodospiraceae</taxon>
        <taxon>Thioalkalivibrio</taxon>
    </lineage>
</organism>
<protein>
    <submittedName>
        <fullName evidence="2">ABC transporter permease</fullName>
    </submittedName>
</protein>
<dbReference type="EMBL" id="CP007029">
    <property type="protein sequence ID" value="AHE98125.1"/>
    <property type="molecule type" value="Genomic_DNA"/>
</dbReference>
<evidence type="ECO:0000313" key="2">
    <source>
        <dbReference type="EMBL" id="AHE98125.1"/>
    </source>
</evidence>
<dbReference type="STRING" id="713585.THITH_07450"/>
<evidence type="ECO:0000256" key="1">
    <source>
        <dbReference type="SAM" id="Phobius"/>
    </source>
</evidence>
<accession>W0DMK1</accession>
<dbReference type="HOGENOM" id="CLU_122788_1_0_6"/>
<keyword evidence="3" id="KW-1185">Reference proteome</keyword>
<gene>
    <name evidence="2" type="ORF">THITH_07450</name>
</gene>